<reference evidence="1 2" key="2">
    <citation type="journal article" date="2022" name="Mol. Ecol. Resour.">
        <title>The genomes of chicory, endive, great burdock and yacon provide insights into Asteraceae paleo-polyploidization history and plant inulin production.</title>
        <authorList>
            <person name="Fan W."/>
            <person name="Wang S."/>
            <person name="Wang H."/>
            <person name="Wang A."/>
            <person name="Jiang F."/>
            <person name="Liu H."/>
            <person name="Zhao H."/>
            <person name="Xu D."/>
            <person name="Zhang Y."/>
        </authorList>
    </citation>
    <scope>NUCLEOTIDE SEQUENCE [LARGE SCALE GENOMIC DNA]</scope>
    <source>
        <strain evidence="2">cv. Punajuju</strain>
        <tissue evidence="1">Leaves</tissue>
    </source>
</reference>
<keyword evidence="2" id="KW-1185">Reference proteome</keyword>
<protein>
    <submittedName>
        <fullName evidence="1">Uncharacterized protein</fullName>
    </submittedName>
</protein>
<name>A0ACB9CWY1_CICIN</name>
<evidence type="ECO:0000313" key="2">
    <source>
        <dbReference type="Proteomes" id="UP001055811"/>
    </source>
</evidence>
<accession>A0ACB9CWY1</accession>
<proteinExistence type="predicted"/>
<reference evidence="2" key="1">
    <citation type="journal article" date="2022" name="Mol. Ecol. Resour.">
        <title>The genomes of chicory, endive, great burdock and yacon provide insights into Asteraceae palaeo-polyploidization history and plant inulin production.</title>
        <authorList>
            <person name="Fan W."/>
            <person name="Wang S."/>
            <person name="Wang H."/>
            <person name="Wang A."/>
            <person name="Jiang F."/>
            <person name="Liu H."/>
            <person name="Zhao H."/>
            <person name="Xu D."/>
            <person name="Zhang Y."/>
        </authorList>
    </citation>
    <scope>NUCLEOTIDE SEQUENCE [LARGE SCALE GENOMIC DNA]</scope>
    <source>
        <strain evidence="2">cv. Punajuju</strain>
    </source>
</reference>
<gene>
    <name evidence="1" type="ORF">L2E82_28980</name>
</gene>
<dbReference type="EMBL" id="CM042013">
    <property type="protein sequence ID" value="KAI3738812.1"/>
    <property type="molecule type" value="Genomic_DNA"/>
</dbReference>
<comment type="caution">
    <text evidence="1">The sequence shown here is derived from an EMBL/GenBank/DDBJ whole genome shotgun (WGS) entry which is preliminary data.</text>
</comment>
<organism evidence="1 2">
    <name type="scientific">Cichorium intybus</name>
    <name type="common">Chicory</name>
    <dbReference type="NCBI Taxonomy" id="13427"/>
    <lineage>
        <taxon>Eukaryota</taxon>
        <taxon>Viridiplantae</taxon>
        <taxon>Streptophyta</taxon>
        <taxon>Embryophyta</taxon>
        <taxon>Tracheophyta</taxon>
        <taxon>Spermatophyta</taxon>
        <taxon>Magnoliopsida</taxon>
        <taxon>eudicotyledons</taxon>
        <taxon>Gunneridae</taxon>
        <taxon>Pentapetalae</taxon>
        <taxon>asterids</taxon>
        <taxon>campanulids</taxon>
        <taxon>Asterales</taxon>
        <taxon>Asteraceae</taxon>
        <taxon>Cichorioideae</taxon>
        <taxon>Cichorieae</taxon>
        <taxon>Cichoriinae</taxon>
        <taxon>Cichorium</taxon>
    </lineage>
</organism>
<evidence type="ECO:0000313" key="1">
    <source>
        <dbReference type="EMBL" id="KAI3738812.1"/>
    </source>
</evidence>
<dbReference type="Proteomes" id="UP001055811">
    <property type="component" value="Linkage Group LG05"/>
</dbReference>
<sequence>MWDNEDFEDEPPKEVIDNSCYLAVDVASNIVAKGTIMKHSVSDESIEVMMEMCVQGEALLPIPLDEEFIVMVKDAVGHILHWPRHLVIRCSDLEKVNLKPKGKRAKLLKEEEVMAPMENKRQREVDEEKKKGKEKEKEEEITVKRRTRAQMLTRQRIESNRVLKMTACMVDNQLTKVETIKVQCEDDLFVNESFTYISWEDFQAMFTLDELSGAAITCYMMYLYEEIKNGTKRDRGICFVSSTAISPAGRQAKDKSKNTEEASRSVANRLSTRKDNDIILLPFNPRKHWVLAVLDMKTTTCYYLDSLRPSNVNPHLRQIIDAAMVLYAAQSGSNKRVKLNWVNAMCPLQPGNTECGYYTLKFMKEIVEEGVEVLIDNNVGSGKVHYTDADIDEIREEWASFMGLMWECRRWSKDVVLESTGVLD</sequence>